<protein>
    <recommendedName>
        <fullName evidence="1">magnesium chelatase</fullName>
        <ecNumber evidence="1">6.6.1.1</ecNumber>
    </recommendedName>
</protein>
<dbReference type="AlphaFoldDB" id="A0A9N9GV49"/>
<feature type="domain" description="ChlI/MoxR AAA lid" evidence="4">
    <location>
        <begin position="460"/>
        <end position="519"/>
    </location>
</feature>
<evidence type="ECO:0000313" key="5">
    <source>
        <dbReference type="EMBL" id="CAG8627581.1"/>
    </source>
</evidence>
<dbReference type="Gene3D" id="1.10.8.80">
    <property type="entry name" value="Magnesium chelatase subunit I, C-Terminal domain"/>
    <property type="match status" value="1"/>
</dbReference>
<dbReference type="InterPro" id="IPR041628">
    <property type="entry name" value="ChlI/MoxR_AAA_lid"/>
</dbReference>
<dbReference type="Pfam" id="PF17863">
    <property type="entry name" value="AAA_lid_2"/>
    <property type="match status" value="1"/>
</dbReference>
<evidence type="ECO:0000256" key="1">
    <source>
        <dbReference type="ARBA" id="ARBA00012825"/>
    </source>
</evidence>
<proteinExistence type="predicted"/>
<reference evidence="5" key="1">
    <citation type="submission" date="2021-06" db="EMBL/GenBank/DDBJ databases">
        <authorList>
            <person name="Kallberg Y."/>
            <person name="Tangrot J."/>
            <person name="Rosling A."/>
        </authorList>
    </citation>
    <scope>NUCLEOTIDE SEQUENCE</scope>
    <source>
        <strain evidence="5">MA453B</strain>
    </source>
</reference>
<dbReference type="EC" id="6.6.1.1" evidence="1"/>
<evidence type="ECO:0000259" key="4">
    <source>
        <dbReference type="Pfam" id="PF17863"/>
    </source>
</evidence>
<accession>A0A9N9GV49</accession>
<feature type="region of interest" description="Disordered" evidence="3">
    <location>
        <begin position="292"/>
        <end position="322"/>
    </location>
</feature>
<evidence type="ECO:0000313" key="6">
    <source>
        <dbReference type="Proteomes" id="UP000789405"/>
    </source>
</evidence>
<feature type="non-terminal residue" evidence="5">
    <location>
        <position position="555"/>
    </location>
</feature>
<comment type="caution">
    <text evidence="5">The sequence shown here is derived from an EMBL/GenBank/DDBJ whole genome shotgun (WGS) entry which is preliminary data.</text>
</comment>
<sequence length="555" mass="62413">IETIVTMLSETSQTRSWLKAKLQAIKRTGLQFSDDILISILVCLMSRDKHLILTCKQEHTEELKTMIEQIFHNVFGLTCATVTCDASQTPADFIANLFSRPKDDNSHSSNNTHIGNSIQNSAEDSLNRLKQQKSYRSLRTTSSTNSNEKRPSQEFKGMNRHSNLSYSPSHLNNKDPSIDSSFSDESPIFAANNIDDEISINEAGEYGSRKKNERSRTLDYPKEINFISSAAQNSQARKRNTFLTSTASQPIDIPERPSTPSRPSLSIYTGSPRKNTYSSNYSHLNSYSQSPNYSHLNSYSQSPNTPIDFSSSKRTHGSIGTGGFESYSPHNSASRKLAQAVIIESLSYANEIIFAFLLEILANKEVNDKSTTFYLPKPFLIVALLPESYPRHSLPNQLIDRFFLSHMYEGIIGFGKSPIVSRRNPMIRETEIEKLSKDMDNVSVHNDMQRYMRDIVVGLRTHRVVNRGITARASTDLVTLVKALAAVFQRNYVTPELVIFASEKVFSHRIILREPGDDRSTMYGTSLKTLLKKMRTNATPGDVIADVLRAVYPPV</sequence>
<dbReference type="PANTHER" id="PTHR11603">
    <property type="entry name" value="AAA FAMILY ATPASE"/>
    <property type="match status" value="1"/>
</dbReference>
<gene>
    <name evidence="5" type="ORF">DERYTH_LOCUS8975</name>
</gene>
<name>A0A9N9GV49_9GLOM</name>
<dbReference type="PANTHER" id="PTHR11603:SF132">
    <property type="entry name" value="C2H2-TYPE DOMAIN-CONTAINING PROTEIN"/>
    <property type="match status" value="1"/>
</dbReference>
<dbReference type="InterPro" id="IPR052041">
    <property type="entry name" value="Nucleic_acid_metab_PIN/TRAM"/>
</dbReference>
<comment type="pathway">
    <text evidence="2">Porphyrin-containing compound metabolism.</text>
</comment>
<feature type="compositionally biased region" description="Polar residues" evidence="3">
    <location>
        <begin position="258"/>
        <end position="272"/>
    </location>
</feature>
<feature type="region of interest" description="Disordered" evidence="3">
    <location>
        <begin position="244"/>
        <end position="272"/>
    </location>
</feature>
<organism evidence="5 6">
    <name type="scientific">Dentiscutata erythropus</name>
    <dbReference type="NCBI Taxonomy" id="1348616"/>
    <lineage>
        <taxon>Eukaryota</taxon>
        <taxon>Fungi</taxon>
        <taxon>Fungi incertae sedis</taxon>
        <taxon>Mucoromycota</taxon>
        <taxon>Glomeromycotina</taxon>
        <taxon>Glomeromycetes</taxon>
        <taxon>Diversisporales</taxon>
        <taxon>Gigasporaceae</taxon>
        <taxon>Dentiscutata</taxon>
    </lineage>
</organism>
<dbReference type="EMBL" id="CAJVPY010004767">
    <property type="protein sequence ID" value="CAG8627581.1"/>
    <property type="molecule type" value="Genomic_DNA"/>
</dbReference>
<dbReference type="OrthoDB" id="5582146at2759"/>
<feature type="region of interest" description="Disordered" evidence="3">
    <location>
        <begin position="133"/>
        <end position="184"/>
    </location>
</feature>
<dbReference type="GO" id="GO:0016851">
    <property type="term" value="F:magnesium chelatase activity"/>
    <property type="evidence" value="ECO:0007669"/>
    <property type="project" value="UniProtKB-EC"/>
</dbReference>
<keyword evidence="6" id="KW-1185">Reference proteome</keyword>
<feature type="compositionally biased region" description="Polar residues" evidence="3">
    <location>
        <begin position="292"/>
        <end position="312"/>
    </location>
</feature>
<feature type="compositionally biased region" description="Polar residues" evidence="3">
    <location>
        <begin position="160"/>
        <end position="171"/>
    </location>
</feature>
<evidence type="ECO:0000256" key="2">
    <source>
        <dbReference type="ARBA" id="ARBA00023444"/>
    </source>
</evidence>
<evidence type="ECO:0000256" key="3">
    <source>
        <dbReference type="SAM" id="MobiDB-lite"/>
    </source>
</evidence>
<dbReference type="Proteomes" id="UP000789405">
    <property type="component" value="Unassembled WGS sequence"/>
</dbReference>